<dbReference type="Proteomes" id="UP000310314">
    <property type="component" value="Unassembled WGS sequence"/>
</dbReference>
<evidence type="ECO:0000256" key="1">
    <source>
        <dbReference type="ARBA" id="ARBA00010751"/>
    </source>
</evidence>
<dbReference type="OrthoDB" id="9796448at2"/>
<name>A0A5S3PSQ6_9FLAO</name>
<protein>
    <submittedName>
        <fullName evidence="2">YbjQ family protein</fullName>
    </submittedName>
</protein>
<dbReference type="AlphaFoldDB" id="A0A5S3PSQ6"/>
<reference evidence="2 3" key="1">
    <citation type="submission" date="2019-05" db="EMBL/GenBank/DDBJ databases">
        <authorList>
            <person name="Zhang J.-Y."/>
            <person name="Feg X."/>
            <person name="Du Z.-J."/>
        </authorList>
    </citation>
    <scope>NUCLEOTIDE SEQUENCE [LARGE SCALE GENOMIC DNA]</scope>
    <source>
        <strain evidence="2 3">RZ26</strain>
    </source>
</reference>
<proteinExistence type="inferred from homology"/>
<evidence type="ECO:0000313" key="3">
    <source>
        <dbReference type="Proteomes" id="UP000310314"/>
    </source>
</evidence>
<sequence length="104" mass="11543">MILTTTNTIEGKSVSKYLGIVTGTTYVTYEMTKMSFKDMFKQKKYYEAYEKGLEEAKEEAFQKLKDNAERLNANAIIGISVDVESVSGSMYTMVSVVGTAAVII</sequence>
<dbReference type="SUPFAM" id="SSF117782">
    <property type="entry name" value="YbjQ-like"/>
    <property type="match status" value="1"/>
</dbReference>
<dbReference type="EMBL" id="VATY01000001">
    <property type="protein sequence ID" value="TMM57983.1"/>
    <property type="molecule type" value="Genomic_DNA"/>
</dbReference>
<keyword evidence="3" id="KW-1185">Reference proteome</keyword>
<dbReference type="Gene3D" id="3.30.110.70">
    <property type="entry name" value="Hypothetical protein apc22750. Chain B"/>
    <property type="match status" value="1"/>
</dbReference>
<comment type="caution">
    <text evidence="2">The sequence shown here is derived from an EMBL/GenBank/DDBJ whole genome shotgun (WGS) entry which is preliminary data.</text>
</comment>
<organism evidence="2 3">
    <name type="scientific">Maribacter algarum</name>
    <name type="common">ex Zhang et al. 2020</name>
    <dbReference type="NCBI Taxonomy" id="2578118"/>
    <lineage>
        <taxon>Bacteria</taxon>
        <taxon>Pseudomonadati</taxon>
        <taxon>Bacteroidota</taxon>
        <taxon>Flavobacteriia</taxon>
        <taxon>Flavobacteriales</taxon>
        <taxon>Flavobacteriaceae</taxon>
        <taxon>Maribacter</taxon>
    </lineage>
</organism>
<comment type="similarity">
    <text evidence="1">Belongs to the UPF0145 family.</text>
</comment>
<evidence type="ECO:0000313" key="2">
    <source>
        <dbReference type="EMBL" id="TMM57983.1"/>
    </source>
</evidence>
<dbReference type="InterPro" id="IPR035439">
    <property type="entry name" value="UPF0145_dom_sf"/>
</dbReference>
<dbReference type="RefSeq" id="WP_138655915.1">
    <property type="nucleotide sequence ID" value="NZ_VATY01000001.1"/>
</dbReference>
<accession>A0A5S3PSQ6</accession>
<gene>
    <name evidence="2" type="ORF">FEE95_00720</name>
</gene>
<dbReference type="PANTHER" id="PTHR34068:SF1">
    <property type="entry name" value="UPF0145 PROTEIN YBJQ"/>
    <property type="match status" value="1"/>
</dbReference>
<dbReference type="PANTHER" id="PTHR34068">
    <property type="entry name" value="UPF0145 PROTEIN YBJQ"/>
    <property type="match status" value="1"/>
</dbReference>
<dbReference type="Pfam" id="PF01906">
    <property type="entry name" value="YbjQ_1"/>
    <property type="match status" value="1"/>
</dbReference>
<dbReference type="InterPro" id="IPR002765">
    <property type="entry name" value="UPF0145_YbjQ-like"/>
</dbReference>